<protein>
    <submittedName>
        <fullName evidence="1">Uncharacterized protein</fullName>
    </submittedName>
</protein>
<keyword evidence="2" id="KW-1185">Reference proteome</keyword>
<gene>
    <name evidence="1" type="ORF">M422DRAFT_254073</name>
</gene>
<dbReference type="HOGENOM" id="CLU_1251377_0_0_1"/>
<name>A0A0C9UHR4_SPHS4</name>
<evidence type="ECO:0000313" key="2">
    <source>
        <dbReference type="Proteomes" id="UP000054279"/>
    </source>
</evidence>
<reference evidence="1 2" key="1">
    <citation type="submission" date="2014-06" db="EMBL/GenBank/DDBJ databases">
        <title>Evolutionary Origins and Diversification of the Mycorrhizal Mutualists.</title>
        <authorList>
            <consortium name="DOE Joint Genome Institute"/>
            <consortium name="Mycorrhizal Genomics Consortium"/>
            <person name="Kohler A."/>
            <person name="Kuo A."/>
            <person name="Nagy L.G."/>
            <person name="Floudas D."/>
            <person name="Copeland A."/>
            <person name="Barry K.W."/>
            <person name="Cichocki N."/>
            <person name="Veneault-Fourrey C."/>
            <person name="LaButti K."/>
            <person name="Lindquist E.A."/>
            <person name="Lipzen A."/>
            <person name="Lundell T."/>
            <person name="Morin E."/>
            <person name="Murat C."/>
            <person name="Riley R."/>
            <person name="Ohm R."/>
            <person name="Sun H."/>
            <person name="Tunlid A."/>
            <person name="Henrissat B."/>
            <person name="Grigoriev I.V."/>
            <person name="Hibbett D.S."/>
            <person name="Martin F."/>
        </authorList>
    </citation>
    <scope>NUCLEOTIDE SEQUENCE [LARGE SCALE GENOMIC DNA]</scope>
    <source>
        <strain evidence="1 2">SS14</strain>
    </source>
</reference>
<dbReference type="AlphaFoldDB" id="A0A0C9UHR4"/>
<accession>A0A0C9UHR4</accession>
<dbReference type="EMBL" id="KN837128">
    <property type="protein sequence ID" value="KIJ42628.1"/>
    <property type="molecule type" value="Genomic_DNA"/>
</dbReference>
<dbReference type="Proteomes" id="UP000054279">
    <property type="component" value="Unassembled WGS sequence"/>
</dbReference>
<proteinExistence type="predicted"/>
<evidence type="ECO:0000313" key="1">
    <source>
        <dbReference type="EMBL" id="KIJ42628.1"/>
    </source>
</evidence>
<sequence>MSGHLRIPPATLVDMLFHGLVMSSKNGYACKVAWLLKELLSLMGTSRIYIRSLCTTIAVTDTNPYEASFARVYPEIVWLIEVDVDCKQYFLCAADLLMRTYFERSLSLVMHAAMRTFVRRAVWILCDVSALYDHPEHRMKDVDLGCRLWILLHQCTTIVTGVHIPAWDRMQLRNRLRSTPSFIQQVQICTSSLHAAITSRIRTRRKLRLRPSGPSLYTNDL</sequence>
<organism evidence="1 2">
    <name type="scientific">Sphaerobolus stellatus (strain SS14)</name>
    <dbReference type="NCBI Taxonomy" id="990650"/>
    <lineage>
        <taxon>Eukaryota</taxon>
        <taxon>Fungi</taxon>
        <taxon>Dikarya</taxon>
        <taxon>Basidiomycota</taxon>
        <taxon>Agaricomycotina</taxon>
        <taxon>Agaricomycetes</taxon>
        <taxon>Phallomycetidae</taxon>
        <taxon>Geastrales</taxon>
        <taxon>Sphaerobolaceae</taxon>
        <taxon>Sphaerobolus</taxon>
    </lineage>
</organism>